<accession>A0A0D6JGP0</accession>
<keyword evidence="4" id="KW-0067">ATP-binding</keyword>
<dbReference type="GO" id="GO:0061605">
    <property type="term" value="F:molybdopterin-synthase adenylyltransferase activity"/>
    <property type="evidence" value="ECO:0007669"/>
    <property type="project" value="UniProtKB-EC"/>
</dbReference>
<dbReference type="GO" id="GO:0008641">
    <property type="term" value="F:ubiquitin-like modifier activating enzyme activity"/>
    <property type="evidence" value="ECO:0007669"/>
    <property type="project" value="InterPro"/>
</dbReference>
<sequence length="278" mass="29654">MALTPEEIQRYKRHLVLKDVGGPGQQQLKKARVLLIGAGGLGSPIALYLAAAGVGTIGLIDDDIVSLDNLQRQIVHDTADVGVPKVESARKTINRLNPHVDVETFNFRLTSDNALQIIEQFDLVCDGSDNFATRYLVSDACYFARKTLVFGAVGPFDGYVTTLKPHEKRPDGTPWPSYRCIFPEAPPPGTVANCSEVGVLGAVVGVIGTLQATEVLKEITGAGETLAGRLLIYDALGSRVESVSIGWDPENELSGKNPTIIDLSMHDGTEAIAACAAT</sequence>
<dbReference type="Gene3D" id="3.40.50.720">
    <property type="entry name" value="NAD(P)-binding Rossmann-like Domain"/>
    <property type="match status" value="1"/>
</dbReference>
<evidence type="ECO:0000256" key="8">
    <source>
        <dbReference type="ARBA" id="ARBA00066884"/>
    </source>
</evidence>
<evidence type="ECO:0000256" key="3">
    <source>
        <dbReference type="ARBA" id="ARBA00022741"/>
    </source>
</evidence>
<evidence type="ECO:0000256" key="12">
    <source>
        <dbReference type="ARBA" id="ARBA00078531"/>
    </source>
</evidence>
<gene>
    <name evidence="15" type="ORF">YBN1229_v1_2248</name>
</gene>
<dbReference type="GO" id="GO:0008146">
    <property type="term" value="F:sulfotransferase activity"/>
    <property type="evidence" value="ECO:0007669"/>
    <property type="project" value="TreeGrafter"/>
</dbReference>
<organism evidence="15 16">
    <name type="scientific">Candidatus Filomicrobium marinum</name>
    <dbReference type="NCBI Taxonomy" id="1608628"/>
    <lineage>
        <taxon>Bacteria</taxon>
        <taxon>Pseudomonadati</taxon>
        <taxon>Pseudomonadota</taxon>
        <taxon>Alphaproteobacteria</taxon>
        <taxon>Hyphomicrobiales</taxon>
        <taxon>Hyphomicrobiaceae</taxon>
        <taxon>Filomicrobium</taxon>
    </lineage>
</organism>
<dbReference type="EC" id="2.7.7.80" evidence="8"/>
<comment type="similarity">
    <text evidence="1">Belongs to the HesA/MoeB/ThiF family.</text>
</comment>
<dbReference type="InterPro" id="IPR035985">
    <property type="entry name" value="Ubiquitin-activating_enz"/>
</dbReference>
<evidence type="ECO:0000313" key="16">
    <source>
        <dbReference type="Proteomes" id="UP000033187"/>
    </source>
</evidence>
<dbReference type="RefSeq" id="WP_046478242.1">
    <property type="nucleotide sequence ID" value="NZ_LN829118.1"/>
</dbReference>
<dbReference type="GO" id="GO:0004792">
    <property type="term" value="F:thiosulfate-cyanide sulfurtransferase activity"/>
    <property type="evidence" value="ECO:0007669"/>
    <property type="project" value="TreeGrafter"/>
</dbReference>
<evidence type="ECO:0000256" key="2">
    <source>
        <dbReference type="ARBA" id="ARBA00022679"/>
    </source>
</evidence>
<dbReference type="Proteomes" id="UP000033187">
    <property type="component" value="Chromosome 1"/>
</dbReference>
<feature type="domain" description="THIF-type NAD/FAD binding fold" evidence="14">
    <location>
        <begin position="11"/>
        <end position="245"/>
    </location>
</feature>
<dbReference type="Pfam" id="PF00899">
    <property type="entry name" value="ThiF"/>
    <property type="match status" value="1"/>
</dbReference>
<comment type="function">
    <text evidence="6">Catalyzes the adenylation by ATP of the carboxyl group of the C-terminal glycine of sulfur carrier protein MoaD.</text>
</comment>
<evidence type="ECO:0000256" key="1">
    <source>
        <dbReference type="ARBA" id="ARBA00009919"/>
    </source>
</evidence>
<feature type="transmembrane region" description="Helical" evidence="13">
    <location>
        <begin position="33"/>
        <end position="60"/>
    </location>
</feature>
<protein>
    <recommendedName>
        <fullName evidence="9">Molybdopterin-synthase adenylyltransferase</fullName>
        <ecNumber evidence="8">2.7.7.80</ecNumber>
    </recommendedName>
    <alternativeName>
        <fullName evidence="12">MoaD protein adenylase</fullName>
    </alternativeName>
    <alternativeName>
        <fullName evidence="10">Molybdopterin-converting factor subunit 1 adenylase</fullName>
    </alternativeName>
    <alternativeName>
        <fullName evidence="11">Sulfur carrier protein MoaD adenylyltransferase</fullName>
    </alternativeName>
</protein>
<dbReference type="AlphaFoldDB" id="A0A0D6JGP0"/>
<dbReference type="KEGG" id="fil:BN1229_v1_2249"/>
<dbReference type="InterPro" id="IPR045886">
    <property type="entry name" value="ThiF/MoeB/HesA"/>
</dbReference>
<evidence type="ECO:0000256" key="11">
    <source>
        <dbReference type="ARBA" id="ARBA00075328"/>
    </source>
</evidence>
<dbReference type="GO" id="GO:0005524">
    <property type="term" value="F:ATP binding"/>
    <property type="evidence" value="ECO:0007669"/>
    <property type="project" value="UniProtKB-KW"/>
</dbReference>
<dbReference type="PANTHER" id="PTHR10953:SF102">
    <property type="entry name" value="ADENYLYLTRANSFERASE AND SULFURTRANSFERASE MOCS3"/>
    <property type="match status" value="1"/>
</dbReference>
<keyword evidence="13" id="KW-0812">Transmembrane</keyword>
<evidence type="ECO:0000256" key="4">
    <source>
        <dbReference type="ARBA" id="ARBA00022840"/>
    </source>
</evidence>
<dbReference type="CDD" id="cd00757">
    <property type="entry name" value="ThiF_MoeB_HesA_family"/>
    <property type="match status" value="1"/>
</dbReference>
<dbReference type="PANTHER" id="PTHR10953">
    <property type="entry name" value="UBIQUITIN-ACTIVATING ENZYME E1"/>
    <property type="match status" value="1"/>
</dbReference>
<comment type="catalytic activity">
    <reaction evidence="5">
        <text>[molybdopterin-synthase sulfur-carrier protein]-C-terminal Gly-Gly + ATP + H(+) = [molybdopterin-synthase sulfur-carrier protein]-C-terminal Gly-Gly-AMP + diphosphate</text>
        <dbReference type="Rhea" id="RHEA:43616"/>
        <dbReference type="Rhea" id="RHEA-COMP:12159"/>
        <dbReference type="Rhea" id="RHEA-COMP:12202"/>
        <dbReference type="ChEBI" id="CHEBI:15378"/>
        <dbReference type="ChEBI" id="CHEBI:30616"/>
        <dbReference type="ChEBI" id="CHEBI:33019"/>
        <dbReference type="ChEBI" id="CHEBI:90618"/>
        <dbReference type="ChEBI" id="CHEBI:90778"/>
        <dbReference type="EC" id="2.7.7.80"/>
    </reaction>
</comment>
<evidence type="ECO:0000313" key="15">
    <source>
        <dbReference type="EMBL" id="CPR19627.1"/>
    </source>
</evidence>
<keyword evidence="2" id="KW-0808">Transferase</keyword>
<name>A0A0D6JGP0_9HYPH</name>
<evidence type="ECO:0000256" key="5">
    <source>
        <dbReference type="ARBA" id="ARBA00052218"/>
    </source>
</evidence>
<dbReference type="SUPFAM" id="SSF69572">
    <property type="entry name" value="Activating enzymes of the ubiquitin-like proteins"/>
    <property type="match status" value="1"/>
</dbReference>
<dbReference type="InterPro" id="IPR000594">
    <property type="entry name" value="ThiF_NAD_FAD-bd"/>
</dbReference>
<dbReference type="OrthoDB" id="9804286at2"/>
<evidence type="ECO:0000256" key="9">
    <source>
        <dbReference type="ARBA" id="ARBA00073635"/>
    </source>
</evidence>
<keyword evidence="13" id="KW-1133">Transmembrane helix</keyword>
<dbReference type="FunFam" id="3.40.50.720:FF:000033">
    <property type="entry name" value="Adenylyltransferase and sulfurtransferase MOCS3"/>
    <property type="match status" value="1"/>
</dbReference>
<evidence type="ECO:0000256" key="6">
    <source>
        <dbReference type="ARBA" id="ARBA00055169"/>
    </source>
</evidence>
<proteinExistence type="inferred from homology"/>
<dbReference type="EMBL" id="LN829119">
    <property type="protein sequence ID" value="CPR19627.1"/>
    <property type="molecule type" value="Genomic_DNA"/>
</dbReference>
<keyword evidence="16" id="KW-1185">Reference proteome</keyword>
<keyword evidence="13" id="KW-0472">Membrane</keyword>
<dbReference type="NCBIfam" id="NF004281">
    <property type="entry name" value="PRK05690.1"/>
    <property type="match status" value="1"/>
</dbReference>
<comment type="subunit">
    <text evidence="7">Homodimer. Forms a stable heterotetrameric complex of 2 MoeB and 2 MoaD during adenylation of MoaD.</text>
</comment>
<evidence type="ECO:0000256" key="13">
    <source>
        <dbReference type="SAM" id="Phobius"/>
    </source>
</evidence>
<dbReference type="GO" id="GO:0005829">
    <property type="term" value="C:cytosol"/>
    <property type="evidence" value="ECO:0007669"/>
    <property type="project" value="TreeGrafter"/>
</dbReference>
<evidence type="ECO:0000259" key="14">
    <source>
        <dbReference type="Pfam" id="PF00899"/>
    </source>
</evidence>
<reference evidence="16" key="1">
    <citation type="submission" date="2015-02" db="EMBL/GenBank/DDBJ databases">
        <authorList>
            <person name="Chooi Y.-H."/>
        </authorList>
    </citation>
    <scope>NUCLEOTIDE SEQUENCE [LARGE SCALE GENOMIC DNA]</scope>
    <source>
        <strain evidence="16">strain Y</strain>
    </source>
</reference>
<keyword evidence="3" id="KW-0547">Nucleotide-binding</keyword>
<evidence type="ECO:0000256" key="7">
    <source>
        <dbReference type="ARBA" id="ARBA00063809"/>
    </source>
</evidence>
<dbReference type="KEGG" id="fiy:BN1229_v1_2248"/>
<evidence type="ECO:0000256" key="10">
    <source>
        <dbReference type="ARBA" id="ARBA00075110"/>
    </source>
</evidence>